<organism evidence="3 4">
    <name type="scientific">Nostoc edaphicum CCNP1411</name>
    <dbReference type="NCBI Taxonomy" id="1472755"/>
    <lineage>
        <taxon>Bacteria</taxon>
        <taxon>Bacillati</taxon>
        <taxon>Cyanobacteriota</taxon>
        <taxon>Cyanophyceae</taxon>
        <taxon>Nostocales</taxon>
        <taxon>Nostocaceae</taxon>
        <taxon>Nostoc</taxon>
    </lineage>
</organism>
<dbReference type="KEGG" id="ned:HUN01_04450"/>
<dbReference type="Proteomes" id="UP000514713">
    <property type="component" value="Chromosome"/>
</dbReference>
<accession>A0A7D7Q9B1</accession>
<dbReference type="RefSeq" id="WP_181930258.1">
    <property type="nucleotide sequence ID" value="NZ_CP054698.1"/>
</dbReference>
<evidence type="ECO:0000256" key="2">
    <source>
        <dbReference type="ARBA" id="ARBA00022649"/>
    </source>
</evidence>
<dbReference type="InterPro" id="IPR007712">
    <property type="entry name" value="RelE/ParE_toxin"/>
</dbReference>
<sequence length="105" mass="12338">MTKRIIITPKASLDIDDYFAYIAQENPDTALLFFDSVRETFAQLGRMPGMGSRYPVDNLRLQGLRKWAVKGFKKYLIFYFEQHESIEVVRILYAGQDIERILEQE</sequence>
<dbReference type="InterPro" id="IPR035093">
    <property type="entry name" value="RelE/ParE_toxin_dom_sf"/>
</dbReference>
<dbReference type="Gene3D" id="3.30.2310.20">
    <property type="entry name" value="RelE-like"/>
    <property type="match status" value="1"/>
</dbReference>
<evidence type="ECO:0000313" key="3">
    <source>
        <dbReference type="EMBL" id="QMS86855.1"/>
    </source>
</evidence>
<dbReference type="PANTHER" id="PTHR33755:SF8">
    <property type="entry name" value="TOXIN PARE2"/>
    <property type="match status" value="1"/>
</dbReference>
<evidence type="ECO:0000313" key="4">
    <source>
        <dbReference type="Proteomes" id="UP000514713"/>
    </source>
</evidence>
<keyword evidence="4" id="KW-1185">Reference proteome</keyword>
<comment type="similarity">
    <text evidence="1">Belongs to the RelE toxin family.</text>
</comment>
<evidence type="ECO:0000256" key="1">
    <source>
        <dbReference type="ARBA" id="ARBA00006226"/>
    </source>
</evidence>
<dbReference type="AlphaFoldDB" id="A0A7D7Q9B1"/>
<dbReference type="EMBL" id="CP054698">
    <property type="protein sequence ID" value="QMS86855.1"/>
    <property type="molecule type" value="Genomic_DNA"/>
</dbReference>
<dbReference type="Pfam" id="PF05016">
    <property type="entry name" value="ParE_toxin"/>
    <property type="match status" value="1"/>
</dbReference>
<name>A0A7D7Q9B1_9NOSO</name>
<dbReference type="InterPro" id="IPR051803">
    <property type="entry name" value="TA_system_RelE-like_toxin"/>
</dbReference>
<keyword evidence="2" id="KW-1277">Toxin-antitoxin system</keyword>
<proteinExistence type="inferred from homology"/>
<dbReference type="PANTHER" id="PTHR33755">
    <property type="entry name" value="TOXIN PARE1-RELATED"/>
    <property type="match status" value="1"/>
</dbReference>
<gene>
    <name evidence="3" type="ORF">HUN01_04450</name>
</gene>
<protein>
    <submittedName>
        <fullName evidence="3">Type II toxin-antitoxin system RelE/ParE family toxin</fullName>
    </submittedName>
</protein>
<reference evidence="4" key="1">
    <citation type="submission" date="2020-06" db="EMBL/GenBank/DDBJ databases">
        <title>Nostoc edaphicum CCNP1411 genome.</title>
        <authorList>
            <person name="Fidor A."/>
            <person name="Grabski M."/>
            <person name="Gawor J."/>
            <person name="Gromadka R."/>
            <person name="Wegrzyn G."/>
            <person name="Mazur-Marzec H."/>
        </authorList>
    </citation>
    <scope>NUCLEOTIDE SEQUENCE [LARGE SCALE GENOMIC DNA]</scope>
    <source>
        <strain evidence="4">CCNP1411</strain>
    </source>
</reference>